<dbReference type="AlphaFoldDB" id="A0A0F7K0N7"/>
<feature type="region of interest" description="Disordered" evidence="1">
    <location>
        <begin position="303"/>
        <end position="325"/>
    </location>
</feature>
<organism evidence="4 5">
    <name type="scientific">Sedimenticola thiotaurini</name>
    <dbReference type="NCBI Taxonomy" id="1543721"/>
    <lineage>
        <taxon>Bacteria</taxon>
        <taxon>Pseudomonadati</taxon>
        <taxon>Pseudomonadota</taxon>
        <taxon>Gammaproteobacteria</taxon>
        <taxon>Chromatiales</taxon>
        <taxon>Sedimenticolaceae</taxon>
        <taxon>Sedimenticola</taxon>
    </lineage>
</organism>
<dbReference type="OrthoDB" id="5431982at2"/>
<dbReference type="EMBL" id="CP011412">
    <property type="protein sequence ID" value="AKH21467.1"/>
    <property type="molecule type" value="Genomic_DNA"/>
</dbReference>
<evidence type="ECO:0000256" key="1">
    <source>
        <dbReference type="SAM" id="MobiDB-lite"/>
    </source>
</evidence>
<feature type="domain" description="DUF4340" evidence="3">
    <location>
        <begin position="68"/>
        <end position="245"/>
    </location>
</feature>
<sequence length="325" mass="36099">MQKTLRLLAVLLGVQLLMALALSQSGPGLATANDREPLIQLASERINRITLEGPDDARLTLAREADNWQLPELENFPADSQRVKRLIEQLTTLRPGLTVASSGGARERFKVSEERFERRITLADGDETLATLYLGSSPGRNRIHARLADQDEIRTLELAAYEVPVSRSDWEDKTVLQLPEEQISTIQLDGLKLERQASDWRANDLKEGEVLDTEAADKLARQLANLRIGQVLGQTPQPEYGLEEPALDLTLTRQDGTQVTYRLGKQSDQDSYTLKVSNRPEYFSIPSFTASSLIEVASQRDKLITPATTADPADPDQQTPTQEAS</sequence>
<keyword evidence="2" id="KW-0732">Signal</keyword>
<protein>
    <recommendedName>
        <fullName evidence="3">DUF4340 domain-containing protein</fullName>
    </recommendedName>
</protein>
<keyword evidence="5" id="KW-1185">Reference proteome</keyword>
<evidence type="ECO:0000256" key="2">
    <source>
        <dbReference type="SAM" id="SignalP"/>
    </source>
</evidence>
<dbReference type="KEGG" id="seds:AAY24_15155"/>
<accession>A0A0F7K0N7</accession>
<dbReference type="Proteomes" id="UP000034410">
    <property type="component" value="Chromosome"/>
</dbReference>
<evidence type="ECO:0000259" key="3">
    <source>
        <dbReference type="Pfam" id="PF14238"/>
    </source>
</evidence>
<proteinExistence type="predicted"/>
<dbReference type="InterPro" id="IPR025641">
    <property type="entry name" value="DUF4340"/>
</dbReference>
<dbReference type="RefSeq" id="WP_046860392.1">
    <property type="nucleotide sequence ID" value="NZ_CP011412.1"/>
</dbReference>
<reference evidence="4 5" key="1">
    <citation type="journal article" date="2015" name="Genome Announc.">
        <title>Complete Genome Sequence of Sedimenticola thiotaurini Strain SIP-G1, a Polyphosphate- and Polyhydroxyalkanoate-Accumulating Sulfur-Oxidizing Gammaproteobacterium Isolated from Salt Marsh Sediments.</title>
        <authorList>
            <person name="Flood B.E."/>
            <person name="Jones D.S."/>
            <person name="Bailey J.V."/>
        </authorList>
    </citation>
    <scope>NUCLEOTIDE SEQUENCE [LARGE SCALE GENOMIC DNA]</scope>
    <source>
        <strain evidence="4 5">SIP-G1</strain>
    </source>
</reference>
<evidence type="ECO:0000313" key="4">
    <source>
        <dbReference type="EMBL" id="AKH21467.1"/>
    </source>
</evidence>
<gene>
    <name evidence="4" type="ORF">AAY24_15155</name>
</gene>
<name>A0A0F7K0N7_9GAMM</name>
<feature type="signal peptide" evidence="2">
    <location>
        <begin position="1"/>
        <end position="23"/>
    </location>
</feature>
<evidence type="ECO:0000313" key="5">
    <source>
        <dbReference type="Proteomes" id="UP000034410"/>
    </source>
</evidence>
<feature type="compositionally biased region" description="Low complexity" evidence="1">
    <location>
        <begin position="305"/>
        <end position="325"/>
    </location>
</feature>
<dbReference type="Pfam" id="PF14238">
    <property type="entry name" value="DUF4340"/>
    <property type="match status" value="1"/>
</dbReference>
<feature type="chain" id="PRO_5002517760" description="DUF4340 domain-containing protein" evidence="2">
    <location>
        <begin position="24"/>
        <end position="325"/>
    </location>
</feature>